<keyword evidence="2" id="KW-1185">Reference proteome</keyword>
<dbReference type="Proteomes" id="UP001239213">
    <property type="component" value="Unassembled WGS sequence"/>
</dbReference>
<evidence type="ECO:0000313" key="1">
    <source>
        <dbReference type="EMBL" id="KAK1484805.1"/>
    </source>
</evidence>
<sequence length="306" mass="34768">MYRRYSAPTTGLTLLHPTLSWEPRKCLSHKRPNPSLLYTSYNIQFDSTTYPKMFYCSGSNESLRMAGERYGVRGDVLALTEQHSNLLTTLKKPQYIWLNLEDLDDPIAPLRSFEGHSESAIPEDRTTLCGMLLAIADLRLVRGPNQCLFATLVLKYIYPARATNMITVGHCSMTKRLMHKRTCTFSTLRSLSLLGERTAHQPHDLPTATANKKTFQWNVRMRPETNSPLAASHRLIPSYTHACVRTSLLPFTCHDSVSCHDMKELLLTWQPRCQGKKRRCGVKRVTSSDGLFHAEHSAFARSPPNM</sequence>
<organism evidence="1 2">
    <name type="scientific">Colletotrichum cuscutae</name>
    <dbReference type="NCBI Taxonomy" id="1209917"/>
    <lineage>
        <taxon>Eukaryota</taxon>
        <taxon>Fungi</taxon>
        <taxon>Dikarya</taxon>
        <taxon>Ascomycota</taxon>
        <taxon>Pezizomycotina</taxon>
        <taxon>Sordariomycetes</taxon>
        <taxon>Hypocreomycetidae</taxon>
        <taxon>Glomerellales</taxon>
        <taxon>Glomerellaceae</taxon>
        <taxon>Colletotrichum</taxon>
        <taxon>Colletotrichum acutatum species complex</taxon>
    </lineage>
</organism>
<proteinExistence type="predicted"/>
<comment type="caution">
    <text evidence="1">The sequence shown here is derived from an EMBL/GenBank/DDBJ whole genome shotgun (WGS) entry which is preliminary data.</text>
</comment>
<evidence type="ECO:0000313" key="2">
    <source>
        <dbReference type="Proteomes" id="UP001239213"/>
    </source>
</evidence>
<gene>
    <name evidence="1" type="ORF">CCUS01_15457</name>
</gene>
<protein>
    <submittedName>
        <fullName evidence="1">Uncharacterized protein</fullName>
    </submittedName>
</protein>
<accession>A0AAI9VI93</accession>
<dbReference type="EMBL" id="MPDP01000075">
    <property type="protein sequence ID" value="KAK1484805.1"/>
    <property type="molecule type" value="Genomic_DNA"/>
</dbReference>
<name>A0AAI9VI93_9PEZI</name>
<dbReference type="AlphaFoldDB" id="A0AAI9VI93"/>
<reference evidence="1" key="1">
    <citation type="submission" date="2016-11" db="EMBL/GenBank/DDBJ databases">
        <title>The genome sequence of Colletotrichum cuscutae.</title>
        <authorList>
            <person name="Baroncelli R."/>
        </authorList>
    </citation>
    <scope>NUCLEOTIDE SEQUENCE</scope>
    <source>
        <strain evidence="1">IMI 304802</strain>
    </source>
</reference>